<evidence type="ECO:0000256" key="4">
    <source>
        <dbReference type="ARBA" id="ARBA00022833"/>
    </source>
</evidence>
<comment type="catalytic activity">
    <reaction evidence="7">
        <text>a primary alcohol + NAD(+) = an aldehyde + NADH + H(+)</text>
        <dbReference type="Rhea" id="RHEA:10736"/>
        <dbReference type="ChEBI" id="CHEBI:15378"/>
        <dbReference type="ChEBI" id="CHEBI:15734"/>
        <dbReference type="ChEBI" id="CHEBI:17478"/>
        <dbReference type="ChEBI" id="CHEBI:57540"/>
        <dbReference type="ChEBI" id="CHEBI:57945"/>
        <dbReference type="EC" id="1.1.1.1"/>
    </reaction>
</comment>
<comment type="caution">
    <text evidence="9">The sequence shown here is derived from an EMBL/GenBank/DDBJ whole genome shotgun (WGS) entry which is preliminary data.</text>
</comment>
<name>A0ABS4T434_9MICC</name>
<feature type="domain" description="Alcohol dehydrogenase-like N-terminal" evidence="8">
    <location>
        <begin position="2"/>
        <end position="55"/>
    </location>
</feature>
<keyword evidence="4" id="KW-0862">Zinc</keyword>
<sequence length="57" mass="5782">MLVRVVGTGICHTDLIARSGDMPLPLPGVMGHEGSGVVEKVGPGVEDVAVGDRVIMG</sequence>
<dbReference type="PANTHER" id="PTHR42940">
    <property type="entry name" value="ALCOHOL DEHYDROGENASE 1-RELATED"/>
    <property type="match status" value="1"/>
</dbReference>
<dbReference type="EMBL" id="JAGINX010000001">
    <property type="protein sequence ID" value="MBP2319168.1"/>
    <property type="molecule type" value="Genomic_DNA"/>
</dbReference>
<dbReference type="PROSITE" id="PS00059">
    <property type="entry name" value="ADH_ZINC"/>
    <property type="match status" value="1"/>
</dbReference>
<keyword evidence="10" id="KW-1185">Reference proteome</keyword>
<dbReference type="PANTHER" id="PTHR42940:SF8">
    <property type="entry name" value="VACUOLAR PROTEIN SORTING-ASSOCIATED PROTEIN 11"/>
    <property type="match status" value="1"/>
</dbReference>
<dbReference type="Pfam" id="PF08240">
    <property type="entry name" value="ADH_N"/>
    <property type="match status" value="1"/>
</dbReference>
<dbReference type="InterPro" id="IPR011032">
    <property type="entry name" value="GroES-like_sf"/>
</dbReference>
<dbReference type="SUPFAM" id="SSF50129">
    <property type="entry name" value="GroES-like"/>
    <property type="match status" value="1"/>
</dbReference>
<dbReference type="Gene3D" id="3.90.180.10">
    <property type="entry name" value="Medium-chain alcohol dehydrogenases, catalytic domain"/>
    <property type="match status" value="1"/>
</dbReference>
<evidence type="ECO:0000259" key="8">
    <source>
        <dbReference type="Pfam" id="PF08240"/>
    </source>
</evidence>
<gene>
    <name evidence="9" type="ORF">JOF45_002187</name>
</gene>
<protein>
    <recommendedName>
        <fullName evidence="2">alcohol dehydrogenase</fullName>
        <ecNumber evidence="2">1.1.1.1</ecNumber>
    </recommendedName>
</protein>
<evidence type="ECO:0000256" key="5">
    <source>
        <dbReference type="ARBA" id="ARBA00023002"/>
    </source>
</evidence>
<dbReference type="InterPro" id="IPR002328">
    <property type="entry name" value="ADH_Zn_CS"/>
</dbReference>
<keyword evidence="3" id="KW-0479">Metal-binding</keyword>
<evidence type="ECO:0000256" key="3">
    <source>
        <dbReference type="ARBA" id="ARBA00022723"/>
    </source>
</evidence>
<accession>A0ABS4T434</accession>
<proteinExistence type="predicted"/>
<reference evidence="9 10" key="1">
    <citation type="submission" date="2021-03" db="EMBL/GenBank/DDBJ databases">
        <title>Sequencing the genomes of 1000 actinobacteria strains.</title>
        <authorList>
            <person name="Klenk H.-P."/>
        </authorList>
    </citation>
    <scope>NUCLEOTIDE SEQUENCE [LARGE SCALE GENOMIC DNA]</scope>
    <source>
        <strain evidence="9 10">DSM 12544</strain>
    </source>
</reference>
<dbReference type="InterPro" id="IPR013154">
    <property type="entry name" value="ADH-like_N"/>
</dbReference>
<keyword evidence="5" id="KW-0560">Oxidoreductase</keyword>
<evidence type="ECO:0000256" key="6">
    <source>
        <dbReference type="ARBA" id="ARBA00049164"/>
    </source>
</evidence>
<evidence type="ECO:0000313" key="9">
    <source>
        <dbReference type="EMBL" id="MBP2319168.1"/>
    </source>
</evidence>
<organism evidence="9 10">
    <name type="scientific">Nesterenkonia lacusekhoensis</name>
    <dbReference type="NCBI Taxonomy" id="150832"/>
    <lineage>
        <taxon>Bacteria</taxon>
        <taxon>Bacillati</taxon>
        <taxon>Actinomycetota</taxon>
        <taxon>Actinomycetes</taxon>
        <taxon>Micrococcales</taxon>
        <taxon>Micrococcaceae</taxon>
        <taxon>Nesterenkonia</taxon>
    </lineage>
</organism>
<evidence type="ECO:0000256" key="2">
    <source>
        <dbReference type="ARBA" id="ARBA00013190"/>
    </source>
</evidence>
<dbReference type="EC" id="1.1.1.1" evidence="2"/>
<evidence type="ECO:0000256" key="7">
    <source>
        <dbReference type="ARBA" id="ARBA00049243"/>
    </source>
</evidence>
<dbReference type="RefSeq" id="WP_342591473.1">
    <property type="nucleotide sequence ID" value="NZ_JAGINX010000001.1"/>
</dbReference>
<evidence type="ECO:0000256" key="1">
    <source>
        <dbReference type="ARBA" id="ARBA00001947"/>
    </source>
</evidence>
<comment type="cofactor">
    <cofactor evidence="1">
        <name>Zn(2+)</name>
        <dbReference type="ChEBI" id="CHEBI:29105"/>
    </cofactor>
</comment>
<dbReference type="Proteomes" id="UP001519331">
    <property type="component" value="Unassembled WGS sequence"/>
</dbReference>
<comment type="catalytic activity">
    <reaction evidence="6">
        <text>a secondary alcohol + NAD(+) = a ketone + NADH + H(+)</text>
        <dbReference type="Rhea" id="RHEA:10740"/>
        <dbReference type="ChEBI" id="CHEBI:15378"/>
        <dbReference type="ChEBI" id="CHEBI:17087"/>
        <dbReference type="ChEBI" id="CHEBI:35681"/>
        <dbReference type="ChEBI" id="CHEBI:57540"/>
        <dbReference type="ChEBI" id="CHEBI:57945"/>
        <dbReference type="EC" id="1.1.1.1"/>
    </reaction>
</comment>
<evidence type="ECO:0000313" key="10">
    <source>
        <dbReference type="Proteomes" id="UP001519331"/>
    </source>
</evidence>